<name>A0A8S3XGI4_PARAO</name>
<organism evidence="1 2">
    <name type="scientific">Parnassius apollo</name>
    <name type="common">Apollo butterfly</name>
    <name type="synonym">Papilio apollo</name>
    <dbReference type="NCBI Taxonomy" id="110799"/>
    <lineage>
        <taxon>Eukaryota</taxon>
        <taxon>Metazoa</taxon>
        <taxon>Ecdysozoa</taxon>
        <taxon>Arthropoda</taxon>
        <taxon>Hexapoda</taxon>
        <taxon>Insecta</taxon>
        <taxon>Pterygota</taxon>
        <taxon>Neoptera</taxon>
        <taxon>Endopterygota</taxon>
        <taxon>Lepidoptera</taxon>
        <taxon>Glossata</taxon>
        <taxon>Ditrysia</taxon>
        <taxon>Papilionoidea</taxon>
        <taxon>Papilionidae</taxon>
        <taxon>Parnassiinae</taxon>
        <taxon>Parnassini</taxon>
        <taxon>Parnassius</taxon>
        <taxon>Parnassius</taxon>
    </lineage>
</organism>
<proteinExistence type="predicted"/>
<keyword evidence="2" id="KW-1185">Reference proteome</keyword>
<evidence type="ECO:0000313" key="2">
    <source>
        <dbReference type="Proteomes" id="UP000691718"/>
    </source>
</evidence>
<accession>A0A8S3XGI4</accession>
<protein>
    <submittedName>
        <fullName evidence="1">(apollo) hypothetical protein</fullName>
    </submittedName>
</protein>
<evidence type="ECO:0000313" key="1">
    <source>
        <dbReference type="EMBL" id="CAG5019747.1"/>
    </source>
</evidence>
<gene>
    <name evidence="1" type="ORF">PAPOLLO_LOCUS17128</name>
</gene>
<dbReference type="EMBL" id="CAJQZP010001133">
    <property type="protein sequence ID" value="CAG5019747.1"/>
    <property type="molecule type" value="Genomic_DNA"/>
</dbReference>
<reference evidence="1" key="1">
    <citation type="submission" date="2021-04" db="EMBL/GenBank/DDBJ databases">
        <authorList>
            <person name="Tunstrom K."/>
        </authorList>
    </citation>
    <scope>NUCLEOTIDE SEQUENCE</scope>
</reference>
<comment type="caution">
    <text evidence="1">The sequence shown here is derived from an EMBL/GenBank/DDBJ whole genome shotgun (WGS) entry which is preliminary data.</text>
</comment>
<dbReference type="AlphaFoldDB" id="A0A8S3XGI4"/>
<dbReference type="OrthoDB" id="6136790at2759"/>
<sequence>MCGIIMNSKINGKKFHLKEMEQLNFFDLKEIMDKIYRLRADQTNEKVLWTKIHEIKITQAHPDVIYLKYNFDDEYISLNTESDTRSSRGRPKKTPVTDVSRDELKNLYREPIALPNHFVMI</sequence>
<dbReference type="Proteomes" id="UP000691718">
    <property type="component" value="Unassembled WGS sequence"/>
</dbReference>